<dbReference type="Proteomes" id="UP000750711">
    <property type="component" value="Unassembled WGS sequence"/>
</dbReference>
<dbReference type="EMBL" id="JAGHQM010001460">
    <property type="protein sequence ID" value="KAH0553471.1"/>
    <property type="molecule type" value="Genomic_DNA"/>
</dbReference>
<evidence type="ECO:0000313" key="2">
    <source>
        <dbReference type="EMBL" id="KAH0553471.1"/>
    </source>
</evidence>
<gene>
    <name evidence="2" type="ORF">GP486_006457</name>
</gene>
<dbReference type="PANTHER" id="PTHR34502:SF4">
    <property type="entry name" value="DUF6594 DOMAIN-CONTAINING PROTEIN"/>
    <property type="match status" value="1"/>
</dbReference>
<feature type="domain" description="DUF6594" evidence="1">
    <location>
        <begin position="24"/>
        <end position="199"/>
    </location>
</feature>
<keyword evidence="3" id="KW-1185">Reference proteome</keyword>
<evidence type="ECO:0000259" key="1">
    <source>
        <dbReference type="Pfam" id="PF20237"/>
    </source>
</evidence>
<protein>
    <recommendedName>
        <fullName evidence="1">DUF6594 domain-containing protein</fullName>
    </recommendedName>
</protein>
<reference evidence="2" key="1">
    <citation type="submission" date="2021-03" db="EMBL/GenBank/DDBJ databases">
        <title>Comparative genomics and phylogenomic investigation of the class Geoglossomycetes provide insights into ecological specialization and systematics.</title>
        <authorList>
            <person name="Melie T."/>
            <person name="Pirro S."/>
            <person name="Miller A.N."/>
            <person name="Quandt A."/>
        </authorList>
    </citation>
    <scope>NUCLEOTIDE SEQUENCE</scope>
    <source>
        <strain evidence="2">CAQ_001_2017</strain>
    </source>
</reference>
<dbReference type="PANTHER" id="PTHR34502">
    <property type="entry name" value="DUF6594 DOMAIN-CONTAINING PROTEIN-RELATED"/>
    <property type="match status" value="1"/>
</dbReference>
<sequence>MSYQRTQHTIPVHSTKRYAAGFSDFAAYIASDAELAIYRRFDRLSARNLLYLQSELLELERAVDAFDEEDLREQQGPDIDEARVARRWEEFVELSGNREKEGKKMKIIKEVRRVMKEYHTDDLAPDLALLLQSQVLKLEDPDSRPLEAIKTFFSRNRPLLGNGHRLLDEADDLTALKPALGRDRVSRFLQDYCGWLFAVGLSSFAISISQRKGKQLAIQHGQSD</sequence>
<dbReference type="InterPro" id="IPR046529">
    <property type="entry name" value="DUF6594"/>
</dbReference>
<dbReference type="AlphaFoldDB" id="A0A9P8IJ45"/>
<proteinExistence type="predicted"/>
<name>A0A9P8IJ45_9PEZI</name>
<organism evidence="2 3">
    <name type="scientific">Trichoglossum hirsutum</name>
    <dbReference type="NCBI Taxonomy" id="265104"/>
    <lineage>
        <taxon>Eukaryota</taxon>
        <taxon>Fungi</taxon>
        <taxon>Dikarya</taxon>
        <taxon>Ascomycota</taxon>
        <taxon>Pezizomycotina</taxon>
        <taxon>Geoglossomycetes</taxon>
        <taxon>Geoglossales</taxon>
        <taxon>Geoglossaceae</taxon>
        <taxon>Trichoglossum</taxon>
    </lineage>
</organism>
<comment type="caution">
    <text evidence="2">The sequence shown here is derived from an EMBL/GenBank/DDBJ whole genome shotgun (WGS) entry which is preliminary data.</text>
</comment>
<evidence type="ECO:0000313" key="3">
    <source>
        <dbReference type="Proteomes" id="UP000750711"/>
    </source>
</evidence>
<dbReference type="Pfam" id="PF20237">
    <property type="entry name" value="DUF6594"/>
    <property type="match status" value="1"/>
</dbReference>
<accession>A0A9P8IJ45</accession>